<dbReference type="Gene3D" id="1.10.10.10">
    <property type="entry name" value="Winged helix-like DNA-binding domain superfamily/Winged helix DNA-binding domain"/>
    <property type="match status" value="1"/>
</dbReference>
<dbReference type="CDD" id="cd06171">
    <property type="entry name" value="Sigma70_r4"/>
    <property type="match status" value="1"/>
</dbReference>
<accession>A0A9D1FFA2</accession>
<reference evidence="9" key="2">
    <citation type="journal article" date="2021" name="PeerJ">
        <title>Extensive microbial diversity within the chicken gut microbiome revealed by metagenomics and culture.</title>
        <authorList>
            <person name="Gilroy R."/>
            <person name="Ravi A."/>
            <person name="Getino M."/>
            <person name="Pursley I."/>
            <person name="Horton D.L."/>
            <person name="Alikhan N.F."/>
            <person name="Baker D."/>
            <person name="Gharbi K."/>
            <person name="Hall N."/>
            <person name="Watson M."/>
            <person name="Adriaenssens E.M."/>
            <person name="Foster-Nyarko E."/>
            <person name="Jarju S."/>
            <person name="Secka A."/>
            <person name="Antonio M."/>
            <person name="Oren A."/>
            <person name="Chaudhuri R.R."/>
            <person name="La Ragione R."/>
            <person name="Hildebrand F."/>
            <person name="Pallen M.J."/>
        </authorList>
    </citation>
    <scope>NUCLEOTIDE SEQUENCE</scope>
    <source>
        <strain evidence="9">ChiHjej10B9-9673</strain>
    </source>
</reference>
<protein>
    <recommendedName>
        <fullName evidence="7">RNA polymerase sigma factor</fullName>
    </recommendedName>
</protein>
<dbReference type="InterPro" id="IPR036388">
    <property type="entry name" value="WH-like_DNA-bd_sf"/>
</dbReference>
<evidence type="ECO:0000313" key="9">
    <source>
        <dbReference type="EMBL" id="HIS67729.1"/>
    </source>
</evidence>
<evidence type="ECO:0000256" key="7">
    <source>
        <dbReference type="RuleBase" id="RU362124"/>
    </source>
</evidence>
<evidence type="ECO:0000256" key="4">
    <source>
        <dbReference type="ARBA" id="ARBA00023082"/>
    </source>
</evidence>
<dbReference type="PANTHER" id="PTHR30376:SF3">
    <property type="entry name" value="RNA POLYMERASE SIGMA FACTOR RPOH"/>
    <property type="match status" value="1"/>
</dbReference>
<dbReference type="InterPro" id="IPR050813">
    <property type="entry name" value="Sigma-70_Factor"/>
</dbReference>
<comment type="function">
    <text evidence="7">Sigma factors are initiation factors that promote the attachment of RNA polymerase to specific initiation sites and are then released.</text>
</comment>
<comment type="similarity">
    <text evidence="1 7">Belongs to the sigma-70 factor family.</text>
</comment>
<dbReference type="AlphaFoldDB" id="A0A9D1FFA2"/>
<dbReference type="NCBIfam" id="TIGR02937">
    <property type="entry name" value="sigma70-ECF"/>
    <property type="match status" value="1"/>
</dbReference>
<evidence type="ECO:0000313" key="10">
    <source>
        <dbReference type="Proteomes" id="UP000824001"/>
    </source>
</evidence>
<dbReference type="PROSITE" id="PS50943">
    <property type="entry name" value="HTH_CROC1"/>
    <property type="match status" value="1"/>
</dbReference>
<dbReference type="PROSITE" id="PS00715">
    <property type="entry name" value="SIGMA70_1"/>
    <property type="match status" value="1"/>
</dbReference>
<dbReference type="NCBIfam" id="NF006158">
    <property type="entry name" value="PRK08301.1"/>
    <property type="match status" value="1"/>
</dbReference>
<dbReference type="InterPro" id="IPR000943">
    <property type="entry name" value="RNA_pol_sigma70"/>
</dbReference>
<evidence type="ECO:0000256" key="5">
    <source>
        <dbReference type="ARBA" id="ARBA00023125"/>
    </source>
</evidence>
<evidence type="ECO:0000256" key="6">
    <source>
        <dbReference type="ARBA" id="ARBA00023163"/>
    </source>
</evidence>
<proteinExistence type="inferred from homology"/>
<dbReference type="InterPro" id="IPR007630">
    <property type="entry name" value="RNA_pol_sigma70_r4"/>
</dbReference>
<dbReference type="GO" id="GO:0030435">
    <property type="term" value="P:sporulation resulting in formation of a cellular spore"/>
    <property type="evidence" value="ECO:0007669"/>
    <property type="project" value="UniProtKB-KW"/>
</dbReference>
<dbReference type="PANTHER" id="PTHR30376">
    <property type="entry name" value="SIGMA FACTOR RPOH HEAT SHOCK RELATED"/>
    <property type="match status" value="1"/>
</dbReference>
<dbReference type="PIRSF" id="PIRSF000770">
    <property type="entry name" value="RNA_pol_sigma-SigE/K"/>
    <property type="match status" value="1"/>
</dbReference>
<dbReference type="Gene3D" id="1.20.120.1810">
    <property type="match status" value="1"/>
</dbReference>
<comment type="caution">
    <text evidence="9">The sequence shown here is derived from an EMBL/GenBank/DDBJ whole genome shotgun (WGS) entry which is preliminary data.</text>
</comment>
<evidence type="ECO:0000259" key="8">
    <source>
        <dbReference type="PROSITE" id="PS50943"/>
    </source>
</evidence>
<dbReference type="Pfam" id="PF04542">
    <property type="entry name" value="Sigma70_r2"/>
    <property type="match status" value="1"/>
</dbReference>
<dbReference type="Pfam" id="PF04545">
    <property type="entry name" value="Sigma70_r4"/>
    <property type="match status" value="1"/>
</dbReference>
<dbReference type="EMBL" id="DVJK01000266">
    <property type="protein sequence ID" value="HIS67729.1"/>
    <property type="molecule type" value="Genomic_DNA"/>
</dbReference>
<evidence type="ECO:0000256" key="3">
    <source>
        <dbReference type="ARBA" id="ARBA00023015"/>
    </source>
</evidence>
<dbReference type="InterPro" id="IPR013325">
    <property type="entry name" value="RNA_pol_sigma_r2"/>
</dbReference>
<dbReference type="NCBIfam" id="NF004471">
    <property type="entry name" value="PRK05803.1"/>
    <property type="match status" value="1"/>
</dbReference>
<dbReference type="GO" id="GO:0016987">
    <property type="term" value="F:sigma factor activity"/>
    <property type="evidence" value="ECO:0007669"/>
    <property type="project" value="UniProtKB-KW"/>
</dbReference>
<evidence type="ECO:0000256" key="1">
    <source>
        <dbReference type="ARBA" id="ARBA00007788"/>
    </source>
</evidence>
<organism evidence="9 10">
    <name type="scientific">Candidatus Scatomorpha merdipullorum</name>
    <dbReference type="NCBI Taxonomy" id="2840927"/>
    <lineage>
        <taxon>Bacteria</taxon>
        <taxon>Bacillati</taxon>
        <taxon>Bacillota</taxon>
        <taxon>Clostridia</taxon>
        <taxon>Eubacteriales</taxon>
        <taxon>Candidatus Scatomorpha</taxon>
    </lineage>
</organism>
<dbReference type="InterPro" id="IPR001387">
    <property type="entry name" value="Cro/C1-type_HTH"/>
</dbReference>
<keyword evidence="4 7" id="KW-0731">Sigma factor</keyword>
<feature type="domain" description="HTH cro/C1-type" evidence="8">
    <location>
        <begin position="219"/>
        <end position="239"/>
    </location>
</feature>
<reference evidence="9" key="1">
    <citation type="submission" date="2020-10" db="EMBL/GenBank/DDBJ databases">
        <authorList>
            <person name="Gilroy R."/>
        </authorList>
    </citation>
    <scope>NUCLEOTIDE SEQUENCE</scope>
    <source>
        <strain evidence="9">ChiHjej10B9-9673</strain>
    </source>
</reference>
<keyword evidence="3 7" id="KW-0805">Transcription regulation</keyword>
<keyword evidence="2" id="KW-0749">Sporulation</keyword>
<dbReference type="InterPro" id="IPR013324">
    <property type="entry name" value="RNA_pol_sigma_r3/r4-like"/>
</dbReference>
<keyword evidence="5 7" id="KW-0238">DNA-binding</keyword>
<keyword evidence="6 7" id="KW-0804">Transcription</keyword>
<dbReference type="PROSITE" id="PS00716">
    <property type="entry name" value="SIGMA70_2"/>
    <property type="match status" value="1"/>
</dbReference>
<name>A0A9D1FFA2_9FIRM</name>
<gene>
    <name evidence="9" type="primary">sigE</name>
    <name evidence="9" type="ORF">IAC18_09205</name>
</gene>
<dbReference type="Proteomes" id="UP000824001">
    <property type="component" value="Unassembled WGS sequence"/>
</dbReference>
<dbReference type="GO" id="GO:0003677">
    <property type="term" value="F:DNA binding"/>
    <property type="evidence" value="ECO:0007669"/>
    <property type="project" value="UniProtKB-KW"/>
</dbReference>
<dbReference type="PRINTS" id="PR00046">
    <property type="entry name" value="SIGMA70FCT"/>
</dbReference>
<dbReference type="InterPro" id="IPR007627">
    <property type="entry name" value="RNA_pol_sigma70_r2"/>
</dbReference>
<dbReference type="GO" id="GO:0006352">
    <property type="term" value="P:DNA-templated transcription initiation"/>
    <property type="evidence" value="ECO:0007669"/>
    <property type="project" value="InterPro"/>
</dbReference>
<dbReference type="SUPFAM" id="SSF88946">
    <property type="entry name" value="Sigma2 domain of RNA polymerase sigma factors"/>
    <property type="match status" value="1"/>
</dbReference>
<evidence type="ECO:0000256" key="2">
    <source>
        <dbReference type="ARBA" id="ARBA00022969"/>
    </source>
</evidence>
<sequence length="254" mass="28149">MTRLCPNIFETGGISVKIRLPETFERRLNALLARLLGGSVHYIGGSDTLPAPLERQAEAEAIAALDAGDERARQRLIEHNLRLVVYIARRFENTGVNIEDLVSIGTIGLIKAINTFNSSRTVKLATYASRCIENEILMYLRKNSALRGEVSIDEPLNTDCDGGELLLSDILGTDADEVSRPLEDDADREMLMAAISGLDEREKRIILLRYGFVGGAEHTQKEVAALLGISQSYISRLEKRIIERLRGEMIRLGA</sequence>
<dbReference type="SUPFAM" id="SSF88659">
    <property type="entry name" value="Sigma3 and sigma4 domains of RNA polymerase sigma factors"/>
    <property type="match status" value="1"/>
</dbReference>
<dbReference type="InterPro" id="IPR014284">
    <property type="entry name" value="RNA_pol_sigma-70_dom"/>
</dbReference>